<name>A0AAD5PG77_9FUNG</name>
<dbReference type="SUPFAM" id="SSF53271">
    <property type="entry name" value="PRTase-like"/>
    <property type="match status" value="1"/>
</dbReference>
<dbReference type="FunFam" id="3.40.50.2020:FF:000021">
    <property type="entry name" value="Adenine phosphoribosyltransferase"/>
    <property type="match status" value="1"/>
</dbReference>
<dbReference type="InterPro" id="IPR000836">
    <property type="entry name" value="PRTase_dom"/>
</dbReference>
<comment type="pathway">
    <text evidence="4">Purine metabolism; AMP biosynthesis via salvage pathway; AMP from adenine: step 1/1.</text>
</comment>
<dbReference type="PANTHER" id="PTHR32315">
    <property type="entry name" value="ADENINE PHOSPHORIBOSYLTRANSFERASE"/>
    <property type="match status" value="1"/>
</dbReference>
<dbReference type="GO" id="GO:0044209">
    <property type="term" value="P:AMP salvage"/>
    <property type="evidence" value="ECO:0007669"/>
    <property type="project" value="TreeGrafter"/>
</dbReference>
<proteinExistence type="inferred from homology"/>
<dbReference type="InterPro" id="IPR005764">
    <property type="entry name" value="Ade_phspho_trans"/>
</dbReference>
<keyword evidence="8 12" id="KW-0328">Glycosyltransferase</keyword>
<dbReference type="GO" id="GO:0003999">
    <property type="term" value="F:adenine phosphoribosyltransferase activity"/>
    <property type="evidence" value="ECO:0007669"/>
    <property type="project" value="UniProtKB-EC"/>
</dbReference>
<comment type="catalytic activity">
    <reaction evidence="1">
        <text>AMP + diphosphate = 5-phospho-alpha-D-ribose 1-diphosphate + adenine</text>
        <dbReference type="Rhea" id="RHEA:16609"/>
        <dbReference type="ChEBI" id="CHEBI:16708"/>
        <dbReference type="ChEBI" id="CHEBI:33019"/>
        <dbReference type="ChEBI" id="CHEBI:58017"/>
        <dbReference type="ChEBI" id="CHEBI:456215"/>
        <dbReference type="EC" id="2.4.2.7"/>
    </reaction>
</comment>
<dbReference type="Pfam" id="PF00156">
    <property type="entry name" value="Pribosyltran"/>
    <property type="match status" value="1"/>
</dbReference>
<keyword evidence="10" id="KW-0660">Purine salvage</keyword>
<evidence type="ECO:0000256" key="9">
    <source>
        <dbReference type="ARBA" id="ARBA00022679"/>
    </source>
</evidence>
<sequence length="191" mass="20973">MSIASQPSSMLRSARHEQDPKLLFIYDLLGEYPGFPQEGVQFIDIFPIFQNTKATEKVTDKFVDYLKDKSVDVIVGLEVRGFFFASFVAVRLGVPFVPIRKKGKLPGECLQVGYEKEYGPDVLEMQKGVIQPNSRVAILDDVFATGGTAAAAEKMIQMAGAIVVADVFIIQGKTSNDSGILKAPTYSLFKV</sequence>
<dbReference type="InterPro" id="IPR029057">
    <property type="entry name" value="PRTase-like"/>
</dbReference>
<dbReference type="NCBIfam" id="NF002636">
    <property type="entry name" value="PRK02304.1-5"/>
    <property type="match status" value="1"/>
</dbReference>
<evidence type="ECO:0000313" key="12">
    <source>
        <dbReference type="EMBL" id="KAI9268877.1"/>
    </source>
</evidence>
<keyword evidence="9" id="KW-0808">Transferase</keyword>
<evidence type="ECO:0000256" key="1">
    <source>
        <dbReference type="ARBA" id="ARBA00000868"/>
    </source>
</evidence>
<dbReference type="GO" id="GO:0006166">
    <property type="term" value="P:purine ribonucleoside salvage"/>
    <property type="evidence" value="ECO:0007669"/>
    <property type="project" value="UniProtKB-KW"/>
</dbReference>
<gene>
    <name evidence="12" type="ORF">BDA99DRAFT_502884</name>
</gene>
<protein>
    <recommendedName>
        <fullName evidence="6">adenine phosphoribosyltransferase</fullName>
        <ecNumber evidence="6">2.4.2.7</ecNumber>
    </recommendedName>
</protein>
<comment type="similarity">
    <text evidence="5">Belongs to the purine/pyrimidine phosphoribosyltransferase family.</text>
</comment>
<evidence type="ECO:0000313" key="13">
    <source>
        <dbReference type="Proteomes" id="UP001209540"/>
    </source>
</evidence>
<evidence type="ECO:0000256" key="8">
    <source>
        <dbReference type="ARBA" id="ARBA00022676"/>
    </source>
</evidence>
<evidence type="ECO:0000256" key="4">
    <source>
        <dbReference type="ARBA" id="ARBA00004659"/>
    </source>
</evidence>
<evidence type="ECO:0000256" key="10">
    <source>
        <dbReference type="ARBA" id="ARBA00022726"/>
    </source>
</evidence>
<evidence type="ECO:0000256" key="6">
    <source>
        <dbReference type="ARBA" id="ARBA00011893"/>
    </source>
</evidence>
<comment type="caution">
    <text evidence="12">The sequence shown here is derived from an EMBL/GenBank/DDBJ whole genome shotgun (WGS) entry which is preliminary data.</text>
</comment>
<dbReference type="Proteomes" id="UP001209540">
    <property type="component" value="Unassembled WGS sequence"/>
</dbReference>
<evidence type="ECO:0000256" key="2">
    <source>
        <dbReference type="ARBA" id="ARBA00003968"/>
    </source>
</evidence>
<dbReference type="GO" id="GO:0005737">
    <property type="term" value="C:cytoplasm"/>
    <property type="evidence" value="ECO:0007669"/>
    <property type="project" value="UniProtKB-SubCell"/>
</dbReference>
<evidence type="ECO:0000256" key="7">
    <source>
        <dbReference type="ARBA" id="ARBA00022490"/>
    </source>
</evidence>
<feature type="domain" description="Phosphoribosyltransferase" evidence="11">
    <location>
        <begin position="51"/>
        <end position="154"/>
    </location>
</feature>
<dbReference type="GO" id="GO:0002055">
    <property type="term" value="F:adenine binding"/>
    <property type="evidence" value="ECO:0007669"/>
    <property type="project" value="TreeGrafter"/>
</dbReference>
<reference evidence="12" key="1">
    <citation type="journal article" date="2022" name="IScience">
        <title>Evolution of zygomycete secretomes and the origins of terrestrial fungal ecologies.</title>
        <authorList>
            <person name="Chang Y."/>
            <person name="Wang Y."/>
            <person name="Mondo S."/>
            <person name="Ahrendt S."/>
            <person name="Andreopoulos W."/>
            <person name="Barry K."/>
            <person name="Beard J."/>
            <person name="Benny G.L."/>
            <person name="Blankenship S."/>
            <person name="Bonito G."/>
            <person name="Cuomo C."/>
            <person name="Desiro A."/>
            <person name="Gervers K.A."/>
            <person name="Hundley H."/>
            <person name="Kuo A."/>
            <person name="LaButti K."/>
            <person name="Lang B.F."/>
            <person name="Lipzen A."/>
            <person name="O'Donnell K."/>
            <person name="Pangilinan J."/>
            <person name="Reynolds N."/>
            <person name="Sandor L."/>
            <person name="Smith M.E."/>
            <person name="Tsang A."/>
            <person name="Grigoriev I.V."/>
            <person name="Stajich J.E."/>
            <person name="Spatafora J.W."/>
        </authorList>
    </citation>
    <scope>NUCLEOTIDE SEQUENCE</scope>
    <source>
        <strain evidence="12">RSA 2281</strain>
    </source>
</reference>
<evidence type="ECO:0000256" key="3">
    <source>
        <dbReference type="ARBA" id="ARBA00004496"/>
    </source>
</evidence>
<keyword evidence="7" id="KW-0963">Cytoplasm</keyword>
<dbReference type="InterPro" id="IPR050054">
    <property type="entry name" value="UPRTase/APRTase"/>
</dbReference>
<dbReference type="EMBL" id="JAIXMP010000008">
    <property type="protein sequence ID" value="KAI9268877.1"/>
    <property type="molecule type" value="Genomic_DNA"/>
</dbReference>
<dbReference type="EC" id="2.4.2.7" evidence="6"/>
<comment type="subcellular location">
    <subcellularLocation>
        <location evidence="3">Cytoplasm</location>
    </subcellularLocation>
</comment>
<accession>A0AAD5PG77</accession>
<dbReference type="PANTHER" id="PTHR32315:SF3">
    <property type="entry name" value="ADENINE PHOSPHORIBOSYLTRANSFERASE"/>
    <property type="match status" value="1"/>
</dbReference>
<evidence type="ECO:0000259" key="11">
    <source>
        <dbReference type="Pfam" id="PF00156"/>
    </source>
</evidence>
<dbReference type="AlphaFoldDB" id="A0AAD5PG77"/>
<organism evidence="12 13">
    <name type="scientific">Phascolomyces articulosus</name>
    <dbReference type="NCBI Taxonomy" id="60185"/>
    <lineage>
        <taxon>Eukaryota</taxon>
        <taxon>Fungi</taxon>
        <taxon>Fungi incertae sedis</taxon>
        <taxon>Mucoromycota</taxon>
        <taxon>Mucoromycotina</taxon>
        <taxon>Mucoromycetes</taxon>
        <taxon>Mucorales</taxon>
        <taxon>Lichtheimiaceae</taxon>
        <taxon>Phascolomyces</taxon>
    </lineage>
</organism>
<dbReference type="GO" id="GO:0006168">
    <property type="term" value="P:adenine salvage"/>
    <property type="evidence" value="ECO:0007669"/>
    <property type="project" value="InterPro"/>
</dbReference>
<dbReference type="GO" id="GO:0016208">
    <property type="term" value="F:AMP binding"/>
    <property type="evidence" value="ECO:0007669"/>
    <property type="project" value="TreeGrafter"/>
</dbReference>
<evidence type="ECO:0000256" key="5">
    <source>
        <dbReference type="ARBA" id="ARBA00008391"/>
    </source>
</evidence>
<dbReference type="CDD" id="cd06223">
    <property type="entry name" value="PRTases_typeI"/>
    <property type="match status" value="1"/>
</dbReference>
<comment type="function">
    <text evidence="2">Catalyzes a salvage reaction resulting in the formation of AMP, that is energically less costly than de novo synthesis.</text>
</comment>
<dbReference type="Gene3D" id="3.40.50.2020">
    <property type="match status" value="1"/>
</dbReference>
<keyword evidence="13" id="KW-1185">Reference proteome</keyword>
<reference evidence="12" key="2">
    <citation type="submission" date="2023-02" db="EMBL/GenBank/DDBJ databases">
        <authorList>
            <consortium name="DOE Joint Genome Institute"/>
            <person name="Mondo S.J."/>
            <person name="Chang Y."/>
            <person name="Wang Y."/>
            <person name="Ahrendt S."/>
            <person name="Andreopoulos W."/>
            <person name="Barry K."/>
            <person name="Beard J."/>
            <person name="Benny G.L."/>
            <person name="Blankenship S."/>
            <person name="Bonito G."/>
            <person name="Cuomo C."/>
            <person name="Desiro A."/>
            <person name="Gervers K.A."/>
            <person name="Hundley H."/>
            <person name="Kuo A."/>
            <person name="LaButti K."/>
            <person name="Lang B.F."/>
            <person name="Lipzen A."/>
            <person name="O'Donnell K."/>
            <person name="Pangilinan J."/>
            <person name="Reynolds N."/>
            <person name="Sandor L."/>
            <person name="Smith M.W."/>
            <person name="Tsang A."/>
            <person name="Grigoriev I.V."/>
            <person name="Stajich J.E."/>
            <person name="Spatafora J.W."/>
        </authorList>
    </citation>
    <scope>NUCLEOTIDE SEQUENCE</scope>
    <source>
        <strain evidence="12">RSA 2281</strain>
    </source>
</reference>
<dbReference type="HAMAP" id="MF_00004">
    <property type="entry name" value="Aden_phosphoribosyltr"/>
    <property type="match status" value="1"/>
</dbReference>